<dbReference type="EMBL" id="MIJY01000034">
    <property type="protein sequence ID" value="OEG12508.1"/>
    <property type="molecule type" value="Genomic_DNA"/>
</dbReference>
<protein>
    <submittedName>
        <fullName evidence="2">Uncharacterized protein</fullName>
    </submittedName>
</protein>
<gene>
    <name evidence="2" type="ORF">BCR25_08205</name>
</gene>
<evidence type="ECO:0000256" key="1">
    <source>
        <dbReference type="SAM" id="Phobius"/>
    </source>
</evidence>
<sequence length="144" mass="17215">MKKKKWIFLLTVILVVVGFFYLKFNYIKVPYLGQVPLIKWDASIDKHIKNKDIYYQRKLELSSLSEDKIIDYFYKANKSSNTAGLVTERPSRKELKRIFREYESISSSTQVFGDTLHHSRYVITTQLSKEKRQYVYTIFIKKIQ</sequence>
<keyword evidence="1" id="KW-1133">Transmembrane helix</keyword>
<keyword evidence="1" id="KW-0472">Membrane</keyword>
<feature type="transmembrane region" description="Helical" evidence="1">
    <location>
        <begin position="6"/>
        <end position="24"/>
    </location>
</feature>
<dbReference type="RefSeq" id="WP_069664209.1">
    <property type="nucleotide sequence ID" value="NZ_JBHUJJ010000001.1"/>
</dbReference>
<name>A0A1E5GIH8_9ENTE</name>
<comment type="caution">
    <text evidence="2">The sequence shown here is derived from an EMBL/GenBank/DDBJ whole genome shotgun (WGS) entry which is preliminary data.</text>
</comment>
<keyword evidence="1" id="KW-0812">Transmembrane</keyword>
<dbReference type="OrthoDB" id="9910842at2"/>
<dbReference type="Proteomes" id="UP000095094">
    <property type="component" value="Unassembled WGS sequence"/>
</dbReference>
<accession>A0A1E5GIH8</accession>
<organism evidence="2 3">
    <name type="scientific">Enterococcus termitis</name>
    <dbReference type="NCBI Taxonomy" id="332950"/>
    <lineage>
        <taxon>Bacteria</taxon>
        <taxon>Bacillati</taxon>
        <taxon>Bacillota</taxon>
        <taxon>Bacilli</taxon>
        <taxon>Lactobacillales</taxon>
        <taxon>Enterococcaceae</taxon>
        <taxon>Enterococcus</taxon>
    </lineage>
</organism>
<dbReference type="AlphaFoldDB" id="A0A1E5GIH8"/>
<keyword evidence="3" id="KW-1185">Reference proteome</keyword>
<evidence type="ECO:0000313" key="3">
    <source>
        <dbReference type="Proteomes" id="UP000095094"/>
    </source>
</evidence>
<proteinExistence type="predicted"/>
<evidence type="ECO:0000313" key="2">
    <source>
        <dbReference type="EMBL" id="OEG12508.1"/>
    </source>
</evidence>
<reference evidence="3" key="1">
    <citation type="submission" date="2016-09" db="EMBL/GenBank/DDBJ databases">
        <authorList>
            <person name="Gulvik C.A."/>
        </authorList>
    </citation>
    <scope>NUCLEOTIDE SEQUENCE [LARGE SCALE GENOMIC DNA]</scope>
    <source>
        <strain evidence="3">LMG 8895</strain>
    </source>
</reference>